<protein>
    <submittedName>
        <fullName evidence="3">DUF3040 domain-containing protein</fullName>
    </submittedName>
</protein>
<evidence type="ECO:0000256" key="1">
    <source>
        <dbReference type="SAM" id="MobiDB-lite"/>
    </source>
</evidence>
<dbReference type="EMBL" id="RCZM01000002">
    <property type="protein sequence ID" value="TPG18259.1"/>
    <property type="molecule type" value="Genomic_DNA"/>
</dbReference>
<evidence type="ECO:0000313" key="3">
    <source>
        <dbReference type="EMBL" id="TPG18259.1"/>
    </source>
</evidence>
<keyword evidence="4" id="KW-1185">Reference proteome</keyword>
<feature type="transmembrane region" description="Helical" evidence="2">
    <location>
        <begin position="64"/>
        <end position="82"/>
    </location>
</feature>
<reference evidence="3 4" key="1">
    <citation type="journal article" date="2019" name="Environ. Microbiol.">
        <title>Species interactions and distinct microbial communities in high Arctic permafrost affected cryosols are associated with the CH4 and CO2 gas fluxes.</title>
        <authorList>
            <person name="Altshuler I."/>
            <person name="Hamel J."/>
            <person name="Turney S."/>
            <person name="Magnuson E."/>
            <person name="Levesque R."/>
            <person name="Greer C."/>
            <person name="Whyte L.G."/>
        </authorList>
    </citation>
    <scope>NUCLEOTIDE SEQUENCE [LARGE SCALE GENOMIC DNA]</scope>
    <source>
        <strain evidence="3 4">S9.3A</strain>
    </source>
</reference>
<dbReference type="RefSeq" id="WP_140738516.1">
    <property type="nucleotide sequence ID" value="NZ_RCZM01000002.1"/>
</dbReference>
<gene>
    <name evidence="3" type="ORF">EAH86_07760</name>
</gene>
<evidence type="ECO:0000256" key="2">
    <source>
        <dbReference type="SAM" id="Phobius"/>
    </source>
</evidence>
<dbReference type="OrthoDB" id="5244024at2"/>
<keyword evidence="2" id="KW-1133">Transmembrane helix</keyword>
<feature type="compositionally biased region" description="Basic and acidic residues" evidence="1">
    <location>
        <begin position="120"/>
        <end position="134"/>
    </location>
</feature>
<accession>A0A502D1K4</accession>
<proteinExistence type="predicted"/>
<name>A0A502D1K4_9MICO</name>
<feature type="transmembrane region" description="Helical" evidence="2">
    <location>
        <begin position="42"/>
        <end position="58"/>
    </location>
</feature>
<dbReference type="Proteomes" id="UP000317722">
    <property type="component" value="Unassembled WGS sequence"/>
</dbReference>
<comment type="caution">
    <text evidence="3">The sequence shown here is derived from an EMBL/GenBank/DDBJ whole genome shotgun (WGS) entry which is preliminary data.</text>
</comment>
<sequence>MPLSEHEQQLLEQMEQALYAEDPKFASQMQGAGARASARRRMAIGVVGVVAGLALVLVGVNTTMWIGAGGFALMVGAVAFALTPPRRKAALGTVQPDGSVRRATPAPKPKAPKSAGSFMHRIEERWDRRRDDGY</sequence>
<dbReference type="Pfam" id="PF11239">
    <property type="entry name" value="DUF3040"/>
    <property type="match status" value="1"/>
</dbReference>
<feature type="region of interest" description="Disordered" evidence="1">
    <location>
        <begin position="90"/>
        <end position="134"/>
    </location>
</feature>
<keyword evidence="2" id="KW-0472">Membrane</keyword>
<dbReference type="AlphaFoldDB" id="A0A502D1K4"/>
<keyword evidence="2" id="KW-0812">Transmembrane</keyword>
<evidence type="ECO:0000313" key="4">
    <source>
        <dbReference type="Proteomes" id="UP000317722"/>
    </source>
</evidence>
<organism evidence="3 4">
    <name type="scientific">Pedococcus bigeumensis</name>
    <dbReference type="NCBI Taxonomy" id="433644"/>
    <lineage>
        <taxon>Bacteria</taxon>
        <taxon>Bacillati</taxon>
        <taxon>Actinomycetota</taxon>
        <taxon>Actinomycetes</taxon>
        <taxon>Micrococcales</taxon>
        <taxon>Intrasporangiaceae</taxon>
        <taxon>Pedococcus</taxon>
    </lineage>
</organism>
<dbReference type="InterPro" id="IPR021401">
    <property type="entry name" value="DUF3040"/>
</dbReference>